<dbReference type="EMBL" id="JAKWFO010000014">
    <property type="protein sequence ID" value="KAI9632750.1"/>
    <property type="molecule type" value="Genomic_DNA"/>
</dbReference>
<protein>
    <submittedName>
        <fullName evidence="2">Uncharacterized protein</fullName>
    </submittedName>
</protein>
<keyword evidence="3" id="KW-1185">Reference proteome</keyword>
<proteinExistence type="predicted"/>
<accession>A0AA38H2H4</accession>
<organism evidence="2 3">
    <name type="scientific">Dioszegia hungarica</name>
    <dbReference type="NCBI Taxonomy" id="4972"/>
    <lineage>
        <taxon>Eukaryota</taxon>
        <taxon>Fungi</taxon>
        <taxon>Dikarya</taxon>
        <taxon>Basidiomycota</taxon>
        <taxon>Agaricomycotina</taxon>
        <taxon>Tremellomycetes</taxon>
        <taxon>Tremellales</taxon>
        <taxon>Bulleribasidiaceae</taxon>
        <taxon>Dioszegia</taxon>
    </lineage>
</organism>
<feature type="compositionally biased region" description="Basic and acidic residues" evidence="1">
    <location>
        <begin position="566"/>
        <end position="579"/>
    </location>
</feature>
<evidence type="ECO:0000313" key="3">
    <source>
        <dbReference type="Proteomes" id="UP001164286"/>
    </source>
</evidence>
<feature type="compositionally biased region" description="Polar residues" evidence="1">
    <location>
        <begin position="357"/>
        <end position="371"/>
    </location>
</feature>
<evidence type="ECO:0000313" key="2">
    <source>
        <dbReference type="EMBL" id="KAI9632750.1"/>
    </source>
</evidence>
<dbReference type="RefSeq" id="XP_052942527.1">
    <property type="nucleotide sequence ID" value="XM_053088063.1"/>
</dbReference>
<gene>
    <name evidence="2" type="ORF">MKK02DRAFT_30491</name>
</gene>
<comment type="caution">
    <text evidence="2">The sequence shown here is derived from an EMBL/GenBank/DDBJ whole genome shotgun (WGS) entry which is preliminary data.</text>
</comment>
<feature type="compositionally biased region" description="Basic and acidic residues" evidence="1">
    <location>
        <begin position="336"/>
        <end position="354"/>
    </location>
</feature>
<dbReference type="GeneID" id="77727268"/>
<name>A0AA38H2H4_9TREE</name>
<dbReference type="Gene3D" id="1.10.10.60">
    <property type="entry name" value="Homeodomain-like"/>
    <property type="match status" value="1"/>
</dbReference>
<feature type="compositionally biased region" description="Polar residues" evidence="1">
    <location>
        <begin position="548"/>
        <end position="560"/>
    </location>
</feature>
<sequence length="615" mass="67773">MAARKAQAPPAAPSTDLSTILAGERVYLNHKVFDDEVAHIIVHEYILKLGAETVEARRDATINLLNPSHPSYQAELHHNALLASDYPEVQQPLHLPYHWLTLCLHLGKRVAHEDLDPAEPFFVFPGSRQPLRAWVSLNVIKRHDEGSPEVAHANTVLLMVRGGALMVKRRAQADVLIIDPGTKFYQVVKAEKIKHKRDHQRLAERDWVEDCSKNQLVAWKSEREIEEAPSDAESFASEDAKPTKRGPGRPAGRPRAEFAPAEDDFLCRYLAAFQPDGSWGSRATYERMVERSSLFPVASTHPSQSWHGRFKNNSGSFTKRVLNYIQAGIDESLKTKVERKASKSSREAKEEHIPPRASTSAGPERTSASKSPTKKRTGETSAPQIKRNLVEPDGEEESIAPERSAGHGTQAPGSVDQLDVEMANGEANVNDAEPMLDDPEPIVPPKSQSGQQLHGDSIMVDQSLEHVPSDDPMGQVDEHQPSQQLDESLAEDRQMVGAETQVLLDEFAHVNAAVAAKEAARAPAQAIANSRLQQLQADRYSADRIPSLPQSPRRTASPAPSTKRARPSEPRASSERRGEMPAPPWPARAPRISHGSDGSGSRRRHRGREHGGGGR</sequence>
<evidence type="ECO:0000256" key="1">
    <source>
        <dbReference type="SAM" id="MobiDB-lite"/>
    </source>
</evidence>
<feature type="region of interest" description="Disordered" evidence="1">
    <location>
        <begin position="225"/>
        <end position="256"/>
    </location>
</feature>
<dbReference type="Proteomes" id="UP001164286">
    <property type="component" value="Unassembled WGS sequence"/>
</dbReference>
<feature type="region of interest" description="Disordered" evidence="1">
    <location>
        <begin position="336"/>
        <end position="496"/>
    </location>
</feature>
<dbReference type="AlphaFoldDB" id="A0AA38H2H4"/>
<reference evidence="2" key="1">
    <citation type="journal article" date="2022" name="G3 (Bethesda)">
        <title>High quality genome of the basidiomycete yeast Dioszegia hungarica PDD-24b-2 isolated from cloud water.</title>
        <authorList>
            <person name="Jarrige D."/>
            <person name="Haridas S."/>
            <person name="Bleykasten-Grosshans C."/>
            <person name="Joly M."/>
            <person name="Nadalig T."/>
            <person name="Sancelme M."/>
            <person name="Vuilleumier S."/>
            <person name="Grigoriev I.V."/>
            <person name="Amato P."/>
            <person name="Bringel F."/>
        </authorList>
    </citation>
    <scope>NUCLEOTIDE SEQUENCE</scope>
    <source>
        <strain evidence="2">PDD-24b-2</strain>
    </source>
</reference>
<feature type="region of interest" description="Disordered" evidence="1">
    <location>
        <begin position="533"/>
        <end position="615"/>
    </location>
</feature>